<dbReference type="InterPro" id="IPR004589">
    <property type="entry name" value="DNA_helicase_ATP-dep_RecQ"/>
</dbReference>
<dbReference type="SUPFAM" id="SSF52540">
    <property type="entry name" value="P-loop containing nucleoside triphosphate hydrolases"/>
    <property type="match status" value="1"/>
</dbReference>
<dbReference type="Pfam" id="PF00270">
    <property type="entry name" value="DEAD"/>
    <property type="match status" value="1"/>
</dbReference>
<feature type="domain" description="Helicase C-terminal" evidence="7">
    <location>
        <begin position="220"/>
        <end position="368"/>
    </location>
</feature>
<evidence type="ECO:0000313" key="8">
    <source>
        <dbReference type="EMBL" id="RHW31556.1"/>
    </source>
</evidence>
<dbReference type="GO" id="GO:0005524">
    <property type="term" value="F:ATP binding"/>
    <property type="evidence" value="ECO:0007669"/>
    <property type="project" value="UniProtKB-KW"/>
</dbReference>
<gene>
    <name evidence="8" type="ORF">D1B32_12605</name>
</gene>
<evidence type="ECO:0000256" key="2">
    <source>
        <dbReference type="ARBA" id="ARBA00022801"/>
    </source>
</evidence>
<keyword evidence="9" id="KW-1185">Reference proteome</keyword>
<dbReference type="InterPro" id="IPR011545">
    <property type="entry name" value="DEAD/DEAH_box_helicase_dom"/>
</dbReference>
<dbReference type="GO" id="GO:0005737">
    <property type="term" value="C:cytoplasm"/>
    <property type="evidence" value="ECO:0007669"/>
    <property type="project" value="TreeGrafter"/>
</dbReference>
<name>A0A417YFR6_9BACI</name>
<dbReference type="PROSITE" id="PS51192">
    <property type="entry name" value="HELICASE_ATP_BIND_1"/>
    <property type="match status" value="1"/>
</dbReference>
<dbReference type="GO" id="GO:0006281">
    <property type="term" value="P:DNA repair"/>
    <property type="evidence" value="ECO:0007669"/>
    <property type="project" value="TreeGrafter"/>
</dbReference>
<dbReference type="Gene3D" id="3.40.50.300">
    <property type="entry name" value="P-loop containing nucleotide triphosphate hydrolases"/>
    <property type="match status" value="2"/>
</dbReference>
<evidence type="ECO:0000313" key="9">
    <source>
        <dbReference type="Proteomes" id="UP000285456"/>
    </source>
</evidence>
<dbReference type="InterPro" id="IPR014001">
    <property type="entry name" value="Helicase_ATP-bd"/>
</dbReference>
<evidence type="ECO:0000256" key="4">
    <source>
        <dbReference type="ARBA" id="ARBA00022840"/>
    </source>
</evidence>
<comment type="caution">
    <text evidence="8">The sequence shown here is derived from an EMBL/GenBank/DDBJ whole genome shotgun (WGS) entry which is preliminary data.</text>
</comment>
<dbReference type="GO" id="GO:0043138">
    <property type="term" value="F:3'-5' DNA helicase activity"/>
    <property type="evidence" value="ECO:0007669"/>
    <property type="project" value="TreeGrafter"/>
</dbReference>
<dbReference type="NCBIfam" id="TIGR00614">
    <property type="entry name" value="recQ_fam"/>
    <property type="match status" value="1"/>
</dbReference>
<evidence type="ECO:0000256" key="5">
    <source>
        <dbReference type="ARBA" id="ARBA00023125"/>
    </source>
</evidence>
<dbReference type="PROSITE" id="PS00690">
    <property type="entry name" value="DEAH_ATP_HELICASE"/>
    <property type="match status" value="1"/>
</dbReference>
<dbReference type="InterPro" id="IPR002464">
    <property type="entry name" value="DNA/RNA_helicase_DEAH_CS"/>
</dbReference>
<dbReference type="InterPro" id="IPR027417">
    <property type="entry name" value="P-loop_NTPase"/>
</dbReference>
<dbReference type="CDD" id="cd17920">
    <property type="entry name" value="DEXHc_RecQ"/>
    <property type="match status" value="1"/>
</dbReference>
<dbReference type="FunFam" id="3.40.50.300:FF:001363">
    <property type="entry name" value="ATP-dependent DNA helicase RecQ"/>
    <property type="match status" value="1"/>
</dbReference>
<dbReference type="SMART" id="SM00490">
    <property type="entry name" value="HELICc"/>
    <property type="match status" value="1"/>
</dbReference>
<proteinExistence type="predicted"/>
<dbReference type="GO" id="GO:0043590">
    <property type="term" value="C:bacterial nucleoid"/>
    <property type="evidence" value="ECO:0007669"/>
    <property type="project" value="TreeGrafter"/>
</dbReference>
<sequence>MQQHTLNLEEALQQYFQYDAFRIGQKEIIQDILAGKDVLGILPTGSGKSICYQLPARILKGVTIVVSPLISLMIDQVKQLKAANFKEVVALNSFMTPRERRNVFQNLINYKLIYVSPELLQQQELIRKLKEIHVGLFVIDEAHCISQWGHEFRPDYLKLSATIKELGNPTVLALSATATPEVQSDIMNALEKRQMIKRIYPMDRENIAFILEEVANDQEKIDRLISIFNMYQVPALIYFTSRATAENIASILTQRLANREVAFYHGGMEQVDRISIQQQFMNDQLDIICCTSAFGMGINKSNIRLIIHFHIPLQLEAYIQEVGRAGRDGKSSVGILLFSPRDAIIPNHIIQNELPDETDLKNVFNYLYTICHTEREIPADEQIQEHLQLNEIHWKFFKYQIEKHGMINNNYIIYHENNWKIAYHSIEQVIKERMQYKEDKLHEVLSWVQCESCLRKDLYQSFQSTFRKPMEQCCSNCGFLWNEWHPENTKKIIERHEDWRERLKDLLLVGETYETS</sequence>
<dbReference type="GO" id="GO:0003677">
    <property type="term" value="F:DNA binding"/>
    <property type="evidence" value="ECO:0007669"/>
    <property type="project" value="UniProtKB-KW"/>
</dbReference>
<keyword evidence="1" id="KW-0547">Nucleotide-binding</keyword>
<dbReference type="GO" id="GO:0006310">
    <property type="term" value="P:DNA recombination"/>
    <property type="evidence" value="ECO:0007669"/>
    <property type="project" value="InterPro"/>
</dbReference>
<accession>A0A417YFR6</accession>
<dbReference type="PROSITE" id="PS51194">
    <property type="entry name" value="HELICASE_CTER"/>
    <property type="match status" value="1"/>
</dbReference>
<dbReference type="EMBL" id="QWEH01000008">
    <property type="protein sequence ID" value="RHW31556.1"/>
    <property type="molecule type" value="Genomic_DNA"/>
</dbReference>
<dbReference type="GO" id="GO:0009378">
    <property type="term" value="F:four-way junction helicase activity"/>
    <property type="evidence" value="ECO:0007669"/>
    <property type="project" value="TreeGrafter"/>
</dbReference>
<evidence type="ECO:0000259" key="6">
    <source>
        <dbReference type="PROSITE" id="PS51192"/>
    </source>
</evidence>
<dbReference type="PANTHER" id="PTHR13710">
    <property type="entry name" value="DNA HELICASE RECQ FAMILY MEMBER"/>
    <property type="match status" value="1"/>
</dbReference>
<dbReference type="InterPro" id="IPR001650">
    <property type="entry name" value="Helicase_C-like"/>
</dbReference>
<evidence type="ECO:0000256" key="3">
    <source>
        <dbReference type="ARBA" id="ARBA00022806"/>
    </source>
</evidence>
<keyword evidence="5" id="KW-0238">DNA-binding</keyword>
<dbReference type="RefSeq" id="WP_095308929.1">
    <property type="nucleotide sequence ID" value="NZ_JAMAWL010000001.1"/>
</dbReference>
<dbReference type="SMART" id="SM00487">
    <property type="entry name" value="DEXDc"/>
    <property type="match status" value="1"/>
</dbReference>
<dbReference type="GO" id="GO:0030894">
    <property type="term" value="C:replisome"/>
    <property type="evidence" value="ECO:0007669"/>
    <property type="project" value="TreeGrafter"/>
</dbReference>
<dbReference type="GO" id="GO:0016787">
    <property type="term" value="F:hydrolase activity"/>
    <property type="evidence" value="ECO:0007669"/>
    <property type="project" value="UniProtKB-KW"/>
</dbReference>
<evidence type="ECO:0000256" key="1">
    <source>
        <dbReference type="ARBA" id="ARBA00022741"/>
    </source>
</evidence>
<keyword evidence="3 8" id="KW-0347">Helicase</keyword>
<evidence type="ECO:0000259" key="7">
    <source>
        <dbReference type="PROSITE" id="PS51194"/>
    </source>
</evidence>
<dbReference type="OrthoDB" id="9763310at2"/>
<keyword evidence="4" id="KW-0067">ATP-binding</keyword>
<reference evidence="8 9" key="1">
    <citation type="journal article" date="2007" name="Int. J. Syst. Evol. Microbiol.">
        <title>Oceanobacillus profundus sp. nov., isolated from a deep-sea sediment core.</title>
        <authorList>
            <person name="Kim Y.G."/>
            <person name="Choi D.H."/>
            <person name="Hyun S."/>
            <person name="Cho B.C."/>
        </authorList>
    </citation>
    <scope>NUCLEOTIDE SEQUENCE [LARGE SCALE GENOMIC DNA]</scope>
    <source>
        <strain evidence="8 9">DSM 18246</strain>
    </source>
</reference>
<dbReference type="PANTHER" id="PTHR13710:SF84">
    <property type="entry name" value="ATP-DEPENDENT DNA HELICASE RECS-RELATED"/>
    <property type="match status" value="1"/>
</dbReference>
<protein>
    <submittedName>
        <fullName evidence="8">ATP-dependent DNA helicase RecQ</fullName>
    </submittedName>
</protein>
<keyword evidence="2" id="KW-0378">Hydrolase</keyword>
<dbReference type="Proteomes" id="UP000285456">
    <property type="component" value="Unassembled WGS sequence"/>
</dbReference>
<dbReference type="Pfam" id="PF00271">
    <property type="entry name" value="Helicase_C"/>
    <property type="match status" value="1"/>
</dbReference>
<feature type="domain" description="Helicase ATP-binding" evidence="6">
    <location>
        <begin position="29"/>
        <end position="196"/>
    </location>
</feature>
<dbReference type="AlphaFoldDB" id="A0A417YFR6"/>
<organism evidence="8 9">
    <name type="scientific">Oceanobacillus profundus</name>
    <dbReference type="NCBI Taxonomy" id="372463"/>
    <lineage>
        <taxon>Bacteria</taxon>
        <taxon>Bacillati</taxon>
        <taxon>Bacillota</taxon>
        <taxon>Bacilli</taxon>
        <taxon>Bacillales</taxon>
        <taxon>Bacillaceae</taxon>
        <taxon>Oceanobacillus</taxon>
    </lineage>
</organism>